<feature type="compositionally biased region" description="Polar residues" evidence="1">
    <location>
        <begin position="563"/>
        <end position="574"/>
    </location>
</feature>
<keyword evidence="2" id="KW-0812">Transmembrane</keyword>
<gene>
    <name evidence="3" type="ORF">FYK55_17920</name>
</gene>
<organism evidence="3 4">
    <name type="scientific">Roseiconus nitratireducens</name>
    <dbReference type="NCBI Taxonomy" id="2605748"/>
    <lineage>
        <taxon>Bacteria</taxon>
        <taxon>Pseudomonadati</taxon>
        <taxon>Planctomycetota</taxon>
        <taxon>Planctomycetia</taxon>
        <taxon>Pirellulales</taxon>
        <taxon>Pirellulaceae</taxon>
        <taxon>Roseiconus</taxon>
    </lineage>
</organism>
<feature type="compositionally biased region" description="Polar residues" evidence="1">
    <location>
        <begin position="730"/>
        <end position="750"/>
    </location>
</feature>
<feature type="compositionally biased region" description="Low complexity" evidence="1">
    <location>
        <begin position="705"/>
        <end position="729"/>
    </location>
</feature>
<dbReference type="AlphaFoldDB" id="A0A5M6D280"/>
<proteinExistence type="predicted"/>
<feature type="region of interest" description="Disordered" evidence="1">
    <location>
        <begin position="705"/>
        <end position="884"/>
    </location>
</feature>
<feature type="region of interest" description="Disordered" evidence="1">
    <location>
        <begin position="1033"/>
        <end position="1052"/>
    </location>
</feature>
<feature type="compositionally biased region" description="Acidic residues" evidence="1">
    <location>
        <begin position="860"/>
        <end position="869"/>
    </location>
</feature>
<keyword evidence="4" id="KW-1185">Reference proteome</keyword>
<feature type="region of interest" description="Disordered" evidence="1">
    <location>
        <begin position="341"/>
        <end position="360"/>
    </location>
</feature>
<reference evidence="3 4" key="1">
    <citation type="submission" date="2019-08" db="EMBL/GenBank/DDBJ databases">
        <authorList>
            <person name="Dhanesh K."/>
            <person name="Kumar G."/>
            <person name="Sasikala C."/>
            <person name="Venkata Ramana C."/>
        </authorList>
    </citation>
    <scope>NUCLEOTIDE SEQUENCE [LARGE SCALE GENOMIC DNA]</scope>
    <source>
        <strain evidence="3 4">JC645</strain>
    </source>
</reference>
<evidence type="ECO:0000256" key="2">
    <source>
        <dbReference type="SAM" id="Phobius"/>
    </source>
</evidence>
<feature type="compositionally biased region" description="Polar residues" evidence="1">
    <location>
        <begin position="833"/>
        <end position="857"/>
    </location>
</feature>
<feature type="compositionally biased region" description="Basic and acidic residues" evidence="1">
    <location>
        <begin position="871"/>
        <end position="884"/>
    </location>
</feature>
<accession>A0A5M6D280</accession>
<evidence type="ECO:0000313" key="3">
    <source>
        <dbReference type="EMBL" id="KAA5541443.1"/>
    </source>
</evidence>
<sequence length="1109" mass="122452">MATTTALPPEPKQRTRSIGTHHRRLERVRGRERLRRSARIALAALLWIGLFSGLLALLDYRYELSTMTRITAWIFGLGLLTAGLVHWRRWLNFESHDAAALAEQAWPDLGQRLRTSVDYREEASSTSPADPSLLEALEVETESQVTRMHSEPRSPVWPLMAIGGALSCLLVAWTWGLMANAEWRITTGRLFLLPIPYSSVNAEAFPETIAWDQELPVSVHVDGRPIQSAIVRFRKSDDADWTEVPLEGPKPRSLHGDLGATVPPQADDFQAQIVAGPYRGPIADIHVLQPLTIETLAVKVVPPEYTGLPESESDVTDVRVPEGSTIHWSATFNRPPSTIQVNPISGSTAPVSSGDSKLPSISESLNEEHALVSVESGREPFQLLLAAETEDGMRCESPLLVDVIPDRPPSVRLTQLPPESEAISTTELRFGVEASDDYALQNVGIKYRIDDGEEQLLWQSAPSEDSGQVRHQVVLPLEDLQLNFPQALTFYAFAADRRQAEPTSASSDLHFVDIRPFSRTYELQECNGNCQGECLSLEKLIKAQREIVRRNFTLERKPPSGETVDSTAVQTLRTDQQDAREKTDALREALEQKIGPLPMLIYATRAMDDALEHLAEDNLSDARPDEETALADLIAARRNLRKILKQGNSQSQAARKVDQQQLDKVRKPEPKPTSPKDSELPKLIEKMEQLAKKQQSFCKSAAACSSASASSQSQQSSPRQSQASPKQSSENQSDSTPKAPTREQLQQEQTAAADEMNQLRRQLEAGDLGELAKQKTEQARQAALRSAELIGQGEKDSESIEQAERSAAELQRLADHLRKREQPDFDQLLSDVQRMTENLATNQRALSGSVQASQSGSKSDEEEPSEQQAEDQIHQQEQLAERSDELADLVQKLVADAGDQEWEVQRELLDASPVDAAADARQKIHDAADQLQAGKRLPAAASGTHAAGQLDRLAESLSQVQKQFDSMQLARLSEAERQAAALLDQLRFNANSNAKAAAESGAASLGQTVRSWSSGDAELARAAELLSRLASGGSSIHRDRDDATPESETAFAQSPRNTFEGLRALDQLLQQRIQEAFLDGALQQQDAAVPTEYQDMVEEYYRTLSEDLQ</sequence>
<protein>
    <submittedName>
        <fullName evidence="3">DUF4175 family protein</fullName>
    </submittedName>
</protein>
<feature type="compositionally biased region" description="Basic and acidic residues" evidence="1">
    <location>
        <begin position="655"/>
        <end position="682"/>
    </location>
</feature>
<feature type="transmembrane region" description="Helical" evidence="2">
    <location>
        <begin position="70"/>
        <end position="87"/>
    </location>
</feature>
<feature type="compositionally biased region" description="Basic and acidic residues" evidence="1">
    <location>
        <begin position="793"/>
        <end position="823"/>
    </location>
</feature>
<name>A0A5M6D280_9BACT</name>
<keyword evidence="2" id="KW-1133">Transmembrane helix</keyword>
<feature type="region of interest" description="Disordered" evidence="1">
    <location>
        <begin position="556"/>
        <end position="580"/>
    </location>
</feature>
<dbReference type="Proteomes" id="UP000324479">
    <property type="component" value="Unassembled WGS sequence"/>
</dbReference>
<feature type="transmembrane region" description="Helical" evidence="2">
    <location>
        <begin position="37"/>
        <end position="58"/>
    </location>
</feature>
<feature type="region of interest" description="Disordered" evidence="1">
    <location>
        <begin position="645"/>
        <end position="682"/>
    </location>
</feature>
<evidence type="ECO:0000313" key="4">
    <source>
        <dbReference type="Proteomes" id="UP000324479"/>
    </source>
</evidence>
<evidence type="ECO:0000256" key="1">
    <source>
        <dbReference type="SAM" id="MobiDB-lite"/>
    </source>
</evidence>
<keyword evidence="2" id="KW-0472">Membrane</keyword>
<feature type="transmembrane region" description="Helical" evidence="2">
    <location>
        <begin position="156"/>
        <end position="178"/>
    </location>
</feature>
<dbReference type="EMBL" id="VWOX01000010">
    <property type="protein sequence ID" value="KAA5541443.1"/>
    <property type="molecule type" value="Genomic_DNA"/>
</dbReference>
<dbReference type="RefSeq" id="WP_150077829.1">
    <property type="nucleotide sequence ID" value="NZ_VWOX01000010.1"/>
</dbReference>
<comment type="caution">
    <text evidence="3">The sequence shown here is derived from an EMBL/GenBank/DDBJ whole genome shotgun (WGS) entry which is preliminary data.</text>
</comment>
<feature type="compositionally biased region" description="Basic and acidic residues" evidence="1">
    <location>
        <begin position="757"/>
        <end position="778"/>
    </location>
</feature>